<gene>
    <name evidence="1" type="ORF">TM448B04813_0004</name>
</gene>
<name>A0A6M3Y091_9ZZZZ</name>
<accession>A0A6M3Y091</accession>
<sequence>MKFNPEKHYLGSLCHKNHNYKDTGKTVRYNSGECFLCHKRLRDKHRGKDENSTYGLWKNDPSFIFQQREIALRAAQKAFPRAFR</sequence>
<dbReference type="EMBL" id="MT145104">
    <property type="protein sequence ID" value="QJI03617.1"/>
    <property type="molecule type" value="Genomic_DNA"/>
</dbReference>
<reference evidence="1" key="1">
    <citation type="submission" date="2020-03" db="EMBL/GenBank/DDBJ databases">
        <title>The deep terrestrial virosphere.</title>
        <authorList>
            <person name="Holmfeldt K."/>
            <person name="Nilsson E."/>
            <person name="Simone D."/>
            <person name="Lopez-Fernandez M."/>
            <person name="Wu X."/>
            <person name="de Brujin I."/>
            <person name="Lundin D."/>
            <person name="Andersson A."/>
            <person name="Bertilsson S."/>
            <person name="Dopson M."/>
        </authorList>
    </citation>
    <scope>NUCLEOTIDE SEQUENCE</scope>
    <source>
        <strain evidence="1">TM448B04813</strain>
    </source>
</reference>
<proteinExistence type="predicted"/>
<evidence type="ECO:0000313" key="1">
    <source>
        <dbReference type="EMBL" id="QJI03617.1"/>
    </source>
</evidence>
<dbReference type="AlphaFoldDB" id="A0A6M3Y091"/>
<organism evidence="1">
    <name type="scientific">viral metagenome</name>
    <dbReference type="NCBI Taxonomy" id="1070528"/>
    <lineage>
        <taxon>unclassified sequences</taxon>
        <taxon>metagenomes</taxon>
        <taxon>organismal metagenomes</taxon>
    </lineage>
</organism>
<protein>
    <submittedName>
        <fullName evidence="1">Uncharacterized protein</fullName>
    </submittedName>
</protein>